<keyword evidence="7" id="KW-0813">Transport</keyword>
<feature type="transmembrane region" description="Helical" evidence="7">
    <location>
        <begin position="350"/>
        <end position="373"/>
    </location>
</feature>
<evidence type="ECO:0000256" key="2">
    <source>
        <dbReference type="ARBA" id="ARBA00022475"/>
    </source>
</evidence>
<evidence type="ECO:0000313" key="9">
    <source>
        <dbReference type="EMBL" id="MDR4125754.1"/>
    </source>
</evidence>
<evidence type="ECO:0000256" key="5">
    <source>
        <dbReference type="ARBA" id="ARBA00022989"/>
    </source>
</evidence>
<evidence type="ECO:0000256" key="6">
    <source>
        <dbReference type="ARBA" id="ARBA00023136"/>
    </source>
</evidence>
<dbReference type="Pfam" id="PF06808">
    <property type="entry name" value="DctM"/>
    <property type="match status" value="1"/>
</dbReference>
<dbReference type="PANTHER" id="PTHR33362">
    <property type="entry name" value="SIALIC ACID TRAP TRANSPORTER PERMEASE PROTEIN SIAT-RELATED"/>
    <property type="match status" value="1"/>
</dbReference>
<keyword evidence="3 7" id="KW-0997">Cell inner membrane</keyword>
<keyword evidence="5 7" id="KW-1133">Transmembrane helix</keyword>
<feature type="transmembrane region" description="Helical" evidence="7">
    <location>
        <begin position="404"/>
        <end position="428"/>
    </location>
</feature>
<evidence type="ECO:0000256" key="4">
    <source>
        <dbReference type="ARBA" id="ARBA00022692"/>
    </source>
</evidence>
<dbReference type="NCBIfam" id="TIGR00786">
    <property type="entry name" value="dctM"/>
    <property type="match status" value="1"/>
</dbReference>
<dbReference type="RefSeq" id="WP_347286879.1">
    <property type="nucleotide sequence ID" value="NZ_JAUZQE010000012.1"/>
</dbReference>
<evidence type="ECO:0000256" key="3">
    <source>
        <dbReference type="ARBA" id="ARBA00022519"/>
    </source>
</evidence>
<feature type="transmembrane region" description="Helical" evidence="7">
    <location>
        <begin position="59"/>
        <end position="79"/>
    </location>
</feature>
<feature type="domain" description="TRAP C4-dicarboxylate transport system permease DctM subunit" evidence="8">
    <location>
        <begin position="13"/>
        <end position="423"/>
    </location>
</feature>
<name>A0ABU1D5Q2_9BURK</name>
<comment type="subunit">
    <text evidence="7">The complex comprises the extracytoplasmic solute receptor protein and the two transmembrane proteins.</text>
</comment>
<comment type="subcellular location">
    <subcellularLocation>
        <location evidence="1 7">Cell inner membrane</location>
        <topology evidence="1 7">Multi-pass membrane protein</topology>
    </subcellularLocation>
</comment>
<feature type="transmembrane region" description="Helical" evidence="7">
    <location>
        <begin position="249"/>
        <end position="267"/>
    </location>
</feature>
<dbReference type="PANTHER" id="PTHR33362:SF5">
    <property type="entry name" value="C4-DICARBOXYLATE TRAP TRANSPORTER LARGE PERMEASE PROTEIN DCTM"/>
    <property type="match status" value="1"/>
</dbReference>
<comment type="caution">
    <text evidence="9">The sequence shown here is derived from an EMBL/GenBank/DDBJ whole genome shotgun (WGS) entry which is preliminary data.</text>
</comment>
<reference evidence="9 10" key="1">
    <citation type="submission" date="2023-08" db="EMBL/GenBank/DDBJ databases">
        <title>Alcaligenaceae gen. nov., a novel taxon isolated from the sludge of Yixing Pesticide Factory.</title>
        <authorList>
            <person name="Ruan L."/>
        </authorList>
    </citation>
    <scope>NUCLEOTIDE SEQUENCE [LARGE SCALE GENOMIC DNA]</scope>
    <source>
        <strain evidence="9 10">LG-2</strain>
    </source>
</reference>
<evidence type="ECO:0000259" key="8">
    <source>
        <dbReference type="Pfam" id="PF06808"/>
    </source>
</evidence>
<feature type="transmembrane region" description="Helical" evidence="7">
    <location>
        <begin position="12"/>
        <end position="38"/>
    </location>
</feature>
<keyword evidence="10" id="KW-1185">Reference proteome</keyword>
<dbReference type="PIRSF" id="PIRSF006066">
    <property type="entry name" value="HI0050"/>
    <property type="match status" value="1"/>
</dbReference>
<dbReference type="Proteomes" id="UP001232156">
    <property type="component" value="Unassembled WGS sequence"/>
</dbReference>
<feature type="transmembrane region" description="Helical" evidence="7">
    <location>
        <begin position="279"/>
        <end position="300"/>
    </location>
</feature>
<evidence type="ECO:0000256" key="7">
    <source>
        <dbReference type="RuleBase" id="RU369079"/>
    </source>
</evidence>
<dbReference type="InterPro" id="IPR004681">
    <property type="entry name" value="TRAP_DctM"/>
</dbReference>
<sequence length="432" mass="46318">MSEVAQMSLVSLIFLVLLMGGMWIPFAIAIAAVLYIYIASGVAGFNGLGLVSWGSTYSFILTAIPLFVLMAEFMLVSGLSQRVYRGLNHLVRFLPGGLLQTNVAGCAMFSAISGSSVATAAAIGSIALPQLEQRRYDEQLATGTIVAGGTLGILIPPSIAFIIYGMFTDTSISKLFMAGVLPGLVLVVLFMAYVGIRCMVSPALAPKGESDEPGGLPVRQVLADLFPFTSLILLVMGSLYLGFATPTEAAAVGACLAFVVAKIWGTLDWQRFRLALSKTVQVSATILFIVYSAYLFSYAVGMVGLTDELADVLESWELTQLQLLLLIILVYTVLGMLMDSIGMMVITIPVLAPIMMAYGFDLLWFGVLVVILIELGQITPPAGLNLFVVRSISRSSLFSIIKGSLPFCALLYVLIALLIMYPDLALWIPGRM</sequence>
<protein>
    <recommendedName>
        <fullName evidence="7">TRAP transporter large permease protein</fullName>
    </recommendedName>
</protein>
<feature type="transmembrane region" description="Helical" evidence="7">
    <location>
        <begin position="221"/>
        <end position="243"/>
    </location>
</feature>
<dbReference type="EMBL" id="JAUZQE010000012">
    <property type="protein sequence ID" value="MDR4125754.1"/>
    <property type="molecule type" value="Genomic_DNA"/>
</dbReference>
<feature type="transmembrane region" description="Helical" evidence="7">
    <location>
        <begin position="140"/>
        <end position="164"/>
    </location>
</feature>
<evidence type="ECO:0000313" key="10">
    <source>
        <dbReference type="Proteomes" id="UP001232156"/>
    </source>
</evidence>
<comment type="function">
    <text evidence="7">Part of the tripartite ATP-independent periplasmic (TRAP) transport system.</text>
</comment>
<feature type="transmembrane region" description="Helical" evidence="7">
    <location>
        <begin position="320"/>
        <end position="338"/>
    </location>
</feature>
<keyword evidence="2" id="KW-1003">Cell membrane</keyword>
<comment type="similarity">
    <text evidence="7">Belongs to the TRAP transporter large permease family.</text>
</comment>
<organism evidence="9 10">
    <name type="scientific">Yanghanlia caeni</name>
    <dbReference type="NCBI Taxonomy" id="3064283"/>
    <lineage>
        <taxon>Bacteria</taxon>
        <taxon>Pseudomonadati</taxon>
        <taxon>Pseudomonadota</taxon>
        <taxon>Betaproteobacteria</taxon>
        <taxon>Burkholderiales</taxon>
        <taxon>Alcaligenaceae</taxon>
        <taxon>Yanghanlia</taxon>
    </lineage>
</organism>
<proteinExistence type="inferred from homology"/>
<keyword evidence="6 7" id="KW-0472">Membrane</keyword>
<feature type="transmembrane region" description="Helical" evidence="7">
    <location>
        <begin position="176"/>
        <end position="200"/>
    </location>
</feature>
<keyword evidence="4 7" id="KW-0812">Transmembrane</keyword>
<dbReference type="InterPro" id="IPR010656">
    <property type="entry name" value="DctM"/>
</dbReference>
<evidence type="ECO:0000256" key="1">
    <source>
        <dbReference type="ARBA" id="ARBA00004429"/>
    </source>
</evidence>
<gene>
    <name evidence="9" type="ORF">Q8947_07115</name>
</gene>
<accession>A0ABU1D5Q2</accession>
<feature type="transmembrane region" description="Helical" evidence="7">
    <location>
        <begin position="99"/>
        <end position="128"/>
    </location>
</feature>